<sequence>MKTIVFLHGFGSSGSTMTADYLRMKLPEIEVISPDIPLDPKLALRELNKLCHDVNPDVIIGTSMGAMYAQQMHGFRKILVNPAFHVSQIMRQNIGINKFTNPRMDGETVFNITEWLCDDYEIMEKYQFHGITAYDKAHTYAFFGTEDTLVNGYEEYLKYYGNATQYPGGHSLLQKWVKAYVLPCAIQLLEEDPDMENINSEKMYELLGIISEGGKRGRQAFEDLWKACYPDFFDIADKYHDVYNPMKTMKDGLRKAVYSFVLDYEEMVYKSFSKKAYHEVESLFKEKKAMKAYYKLVDKGRKMDPIQAMKLLTKLYMENCGISLGERTLAYDAGSGWLKKYIEDNPEQTEWNDHTCFVDVMPAICADYDKDVYDRYDIGCSTIEEEREMAIYSATSFDSDTAAALCWGIEYAYEDMQLHNYYQLYKVIIEKDKSLDMTERAIFYDLNDSEKEMQKWTEQNREHLLCYIVKEIPREKAFRDELASAFCHWPDEPYIEDDEFKEFVYMPSGFQQKHRFNVGDLIEYIYHDRNVTTLKWGCIAKLPSKKDPSVLILDAKKTWEGLSKEAYIASSVKVPMRYVFPLKNYRIQV</sequence>
<dbReference type="Proteomes" id="UP000184130">
    <property type="component" value="Unassembled WGS sequence"/>
</dbReference>
<dbReference type="PANTHER" id="PTHR35602:SF3">
    <property type="entry name" value="ESTERASE YQIA"/>
    <property type="match status" value="1"/>
</dbReference>
<name>A0A1M6SB98_XYLRU</name>
<gene>
    <name evidence="1" type="ORF">SAMN05216463_10378</name>
</gene>
<accession>A0A1M6SB98</accession>
<dbReference type="EMBL" id="FRBD01000003">
    <property type="protein sequence ID" value="SHK41787.1"/>
    <property type="molecule type" value="Genomic_DNA"/>
</dbReference>
<protein>
    <submittedName>
        <fullName evidence="1">Uncharacterized protein family (UPF0227)</fullName>
    </submittedName>
</protein>
<dbReference type="Gene3D" id="3.40.50.1820">
    <property type="entry name" value="alpha/beta hydrolase"/>
    <property type="match status" value="1"/>
</dbReference>
<proteinExistence type="predicted"/>
<dbReference type="SUPFAM" id="SSF53474">
    <property type="entry name" value="alpha/beta-Hydrolases"/>
    <property type="match status" value="1"/>
</dbReference>
<evidence type="ECO:0000313" key="1">
    <source>
        <dbReference type="EMBL" id="SHK41787.1"/>
    </source>
</evidence>
<dbReference type="Pfam" id="PF05728">
    <property type="entry name" value="UPF0227"/>
    <property type="match status" value="1"/>
</dbReference>
<dbReference type="InterPro" id="IPR008886">
    <property type="entry name" value="UPF0227/Esterase_YqiA"/>
</dbReference>
<dbReference type="PANTHER" id="PTHR35602">
    <property type="entry name" value="ESTERASE YQIA-RELATED"/>
    <property type="match status" value="1"/>
</dbReference>
<organism evidence="1 2">
    <name type="scientific">Xylanibacter ruminicola</name>
    <name type="common">Prevotella ruminicola</name>
    <dbReference type="NCBI Taxonomy" id="839"/>
    <lineage>
        <taxon>Bacteria</taxon>
        <taxon>Pseudomonadati</taxon>
        <taxon>Bacteroidota</taxon>
        <taxon>Bacteroidia</taxon>
        <taxon>Bacteroidales</taxon>
        <taxon>Prevotellaceae</taxon>
        <taxon>Xylanibacter</taxon>
    </lineage>
</organism>
<dbReference type="AlphaFoldDB" id="A0A1M6SB98"/>
<dbReference type="InterPro" id="IPR029058">
    <property type="entry name" value="AB_hydrolase_fold"/>
</dbReference>
<reference evidence="1 2" key="1">
    <citation type="submission" date="2016-11" db="EMBL/GenBank/DDBJ databases">
        <authorList>
            <person name="Jaros S."/>
            <person name="Januszkiewicz K."/>
            <person name="Wedrychowicz H."/>
        </authorList>
    </citation>
    <scope>NUCLEOTIDE SEQUENCE [LARGE SCALE GENOMIC DNA]</scope>
    <source>
        <strain evidence="1 2">KHT3</strain>
    </source>
</reference>
<evidence type="ECO:0000313" key="2">
    <source>
        <dbReference type="Proteomes" id="UP000184130"/>
    </source>
</evidence>